<dbReference type="EMBL" id="BMAO01027748">
    <property type="protein sequence ID" value="GFR19403.1"/>
    <property type="molecule type" value="Genomic_DNA"/>
</dbReference>
<name>A0A8X6JBY0_TRICU</name>
<evidence type="ECO:0000313" key="1">
    <source>
        <dbReference type="EMBL" id="GFR19403.1"/>
    </source>
</evidence>
<evidence type="ECO:0000313" key="2">
    <source>
        <dbReference type="Proteomes" id="UP000887116"/>
    </source>
</evidence>
<dbReference type="OrthoDB" id="6077919at2759"/>
<keyword evidence="2" id="KW-1185">Reference proteome</keyword>
<accession>A0A8X6JBY0</accession>
<reference evidence="1" key="1">
    <citation type="submission" date="2020-07" db="EMBL/GenBank/DDBJ databases">
        <title>Multicomponent nature underlies the extraordinary mechanical properties of spider dragline silk.</title>
        <authorList>
            <person name="Kono N."/>
            <person name="Nakamura H."/>
            <person name="Mori M."/>
            <person name="Yoshida Y."/>
            <person name="Ohtoshi R."/>
            <person name="Malay A.D."/>
            <person name="Moran D.A.P."/>
            <person name="Tomita M."/>
            <person name="Numata K."/>
            <person name="Arakawa K."/>
        </authorList>
    </citation>
    <scope>NUCLEOTIDE SEQUENCE</scope>
</reference>
<sequence length="94" mass="10930">MRLDKWASANYSNLEEIFSATDSKISKSNIRYSNDNLFHVDLNDYSIQKRQHTGEKPFECEVGKRIVQDNSNLSRHKRSYVGENRLSSKMSSDI</sequence>
<gene>
    <name evidence="1" type="ORF">TNCT_111131</name>
</gene>
<protein>
    <submittedName>
        <fullName evidence="1">Uncharacterized protein</fullName>
    </submittedName>
</protein>
<dbReference type="Proteomes" id="UP000887116">
    <property type="component" value="Unassembled WGS sequence"/>
</dbReference>
<dbReference type="InterPro" id="IPR036236">
    <property type="entry name" value="Znf_C2H2_sf"/>
</dbReference>
<comment type="caution">
    <text evidence="1">The sequence shown here is derived from an EMBL/GenBank/DDBJ whole genome shotgun (WGS) entry which is preliminary data.</text>
</comment>
<organism evidence="1 2">
    <name type="scientific">Trichonephila clavata</name>
    <name type="common">Joro spider</name>
    <name type="synonym">Nephila clavata</name>
    <dbReference type="NCBI Taxonomy" id="2740835"/>
    <lineage>
        <taxon>Eukaryota</taxon>
        <taxon>Metazoa</taxon>
        <taxon>Ecdysozoa</taxon>
        <taxon>Arthropoda</taxon>
        <taxon>Chelicerata</taxon>
        <taxon>Arachnida</taxon>
        <taxon>Araneae</taxon>
        <taxon>Araneomorphae</taxon>
        <taxon>Entelegynae</taxon>
        <taxon>Araneoidea</taxon>
        <taxon>Nephilidae</taxon>
        <taxon>Trichonephila</taxon>
    </lineage>
</organism>
<dbReference type="AlphaFoldDB" id="A0A8X6JBY0"/>
<proteinExistence type="predicted"/>
<dbReference type="SUPFAM" id="SSF57667">
    <property type="entry name" value="beta-beta-alpha zinc fingers"/>
    <property type="match status" value="1"/>
</dbReference>
<dbReference type="Gene3D" id="3.30.160.60">
    <property type="entry name" value="Classic Zinc Finger"/>
    <property type="match status" value="1"/>
</dbReference>